<dbReference type="Pfam" id="PF09929">
    <property type="entry name" value="DUF2161"/>
    <property type="match status" value="1"/>
</dbReference>
<dbReference type="Proteomes" id="UP000761264">
    <property type="component" value="Unassembled WGS sequence"/>
</dbReference>
<feature type="region of interest" description="Disordered" evidence="1">
    <location>
        <begin position="237"/>
        <end position="257"/>
    </location>
</feature>
<gene>
    <name evidence="2" type="ORF">HBA54_19065</name>
</gene>
<sequence length="257" mass="28797">MRFESEEDLYAPVKAFFEGQGYEVKAEVRGCDLVARRGAEPPVVVELKTGFTLPLILQGIDRLALSDHVYLAVAVAEQPARNSLWRRERRGILKLCRRLGLGLLAVHEGGEEKPPLVEPLLDPLPYQPRPNRKRQGLLLKEFAHRVGDPNTGGMTRRPIVTAYRQNALRCAVVLQRQGATKVSEVTRTGSAQAPKILQRDVYGWFQRIERGIYELSPKGEAALETYGDVVKALEEAAAPPLAERHPAKKTRRKPVKR</sequence>
<evidence type="ECO:0000313" key="3">
    <source>
        <dbReference type="Proteomes" id="UP000761264"/>
    </source>
</evidence>
<dbReference type="InterPro" id="IPR018679">
    <property type="entry name" value="DUF2161"/>
</dbReference>
<accession>A0A967F0E1</accession>
<comment type="caution">
    <text evidence="2">The sequence shown here is derived from an EMBL/GenBank/DDBJ whole genome shotgun (WGS) entry which is preliminary data.</text>
</comment>
<evidence type="ECO:0000256" key="1">
    <source>
        <dbReference type="SAM" id="MobiDB-lite"/>
    </source>
</evidence>
<evidence type="ECO:0000313" key="2">
    <source>
        <dbReference type="EMBL" id="NIA70703.1"/>
    </source>
</evidence>
<dbReference type="AlphaFoldDB" id="A0A967F0E1"/>
<name>A0A967F0E1_9PROT</name>
<reference evidence="2" key="1">
    <citation type="submission" date="2020-03" db="EMBL/GenBank/DDBJ databases">
        <title>Genome of Pelagibius litoralis DSM 21314T.</title>
        <authorList>
            <person name="Wang G."/>
        </authorList>
    </citation>
    <scope>NUCLEOTIDE SEQUENCE</scope>
    <source>
        <strain evidence="2">DSM 21314</strain>
    </source>
</reference>
<dbReference type="EMBL" id="JAAQPH010000015">
    <property type="protein sequence ID" value="NIA70703.1"/>
    <property type="molecule type" value="Genomic_DNA"/>
</dbReference>
<protein>
    <submittedName>
        <fullName evidence="2">Uncharacterized protein</fullName>
    </submittedName>
</protein>
<feature type="compositionally biased region" description="Basic residues" evidence="1">
    <location>
        <begin position="246"/>
        <end position="257"/>
    </location>
</feature>
<dbReference type="RefSeq" id="WP_167227580.1">
    <property type="nucleotide sequence ID" value="NZ_JAAQPH010000015.1"/>
</dbReference>
<proteinExistence type="predicted"/>
<organism evidence="2 3">
    <name type="scientific">Pelagibius litoralis</name>
    <dbReference type="NCBI Taxonomy" id="374515"/>
    <lineage>
        <taxon>Bacteria</taxon>
        <taxon>Pseudomonadati</taxon>
        <taxon>Pseudomonadota</taxon>
        <taxon>Alphaproteobacteria</taxon>
        <taxon>Rhodospirillales</taxon>
        <taxon>Rhodovibrionaceae</taxon>
        <taxon>Pelagibius</taxon>
    </lineage>
</organism>
<keyword evidence="3" id="KW-1185">Reference proteome</keyword>